<keyword evidence="1" id="KW-1133">Transmembrane helix</keyword>
<keyword evidence="1" id="KW-0812">Transmembrane</keyword>
<comment type="caution">
    <text evidence="2">The sequence shown here is derived from an EMBL/GenBank/DDBJ whole genome shotgun (WGS) entry which is preliminary data.</text>
</comment>
<organism evidence="2 3">
    <name type="scientific">Fimbriimonas ginsengisoli</name>
    <dbReference type="NCBI Taxonomy" id="1005039"/>
    <lineage>
        <taxon>Bacteria</taxon>
        <taxon>Bacillati</taxon>
        <taxon>Armatimonadota</taxon>
        <taxon>Fimbriimonadia</taxon>
        <taxon>Fimbriimonadales</taxon>
        <taxon>Fimbriimonadaceae</taxon>
        <taxon>Fimbriimonas</taxon>
    </lineage>
</organism>
<name>A0A931LQQ5_FIMGI</name>
<accession>A0A931LQQ5</accession>
<dbReference type="PANTHER" id="PTHR43471">
    <property type="entry name" value="ABC TRANSPORTER PERMEASE"/>
    <property type="match status" value="1"/>
</dbReference>
<feature type="transmembrane region" description="Helical" evidence="1">
    <location>
        <begin position="101"/>
        <end position="125"/>
    </location>
</feature>
<sequence length="262" mass="28944">MRAIIAIGRTTLGEAIRRKVLLVILLVGVLFLSVAPGLGVLSARSETVVLRGMVLGIIQLTSALIAIVLTVYMLPNEIERRTIYTILCKPVQRWQFLIGKYLGAVLALGVMMLLMTTVMEITVAINQGIDANRMVELATGPLMFFIQMSLLAAVAMFFSTFVTPLVNFFLSAGMYLLGSLFATFFETLKDNPNTHPLPKAVALVVNTILPNFSNYNVQNHLINPDQTIQNPTAYYTFVTGYGLFYIGVLLVGAILIFDRREF</sequence>
<dbReference type="AlphaFoldDB" id="A0A931LQQ5"/>
<dbReference type="Pfam" id="PF12679">
    <property type="entry name" value="ABC2_membrane_2"/>
    <property type="match status" value="1"/>
</dbReference>
<protein>
    <submittedName>
        <fullName evidence="2">ABC transporter permease</fullName>
    </submittedName>
</protein>
<evidence type="ECO:0000256" key="1">
    <source>
        <dbReference type="SAM" id="Phobius"/>
    </source>
</evidence>
<keyword evidence="1" id="KW-0472">Membrane</keyword>
<feature type="transmembrane region" description="Helical" evidence="1">
    <location>
        <begin position="137"/>
        <end position="158"/>
    </location>
</feature>
<feature type="transmembrane region" description="Helical" evidence="1">
    <location>
        <begin position="165"/>
        <end position="185"/>
    </location>
</feature>
<dbReference type="Proteomes" id="UP000727962">
    <property type="component" value="Unassembled WGS sequence"/>
</dbReference>
<evidence type="ECO:0000313" key="3">
    <source>
        <dbReference type="Proteomes" id="UP000727962"/>
    </source>
</evidence>
<feature type="transmembrane region" description="Helical" evidence="1">
    <location>
        <begin position="20"/>
        <end position="41"/>
    </location>
</feature>
<dbReference type="GO" id="GO:0140359">
    <property type="term" value="F:ABC-type transporter activity"/>
    <property type="evidence" value="ECO:0007669"/>
    <property type="project" value="InterPro"/>
</dbReference>
<dbReference type="PANTHER" id="PTHR43471:SF10">
    <property type="entry name" value="SLL1107 PROTEIN"/>
    <property type="match status" value="1"/>
</dbReference>
<evidence type="ECO:0000313" key="2">
    <source>
        <dbReference type="EMBL" id="MBI1755723.1"/>
    </source>
</evidence>
<gene>
    <name evidence="2" type="ORF">HYR64_01280</name>
</gene>
<proteinExistence type="predicted"/>
<dbReference type="GO" id="GO:0005886">
    <property type="term" value="C:plasma membrane"/>
    <property type="evidence" value="ECO:0007669"/>
    <property type="project" value="UniProtKB-SubCell"/>
</dbReference>
<dbReference type="EMBL" id="JACOSL010000007">
    <property type="protein sequence ID" value="MBI1755723.1"/>
    <property type="molecule type" value="Genomic_DNA"/>
</dbReference>
<reference evidence="2" key="1">
    <citation type="submission" date="2020-07" db="EMBL/GenBank/DDBJ databases">
        <title>Huge and variable diversity of episymbiotic CPR bacteria and DPANN archaea in groundwater ecosystems.</title>
        <authorList>
            <person name="He C.Y."/>
            <person name="Keren R."/>
            <person name="Whittaker M."/>
            <person name="Farag I.F."/>
            <person name="Doudna J."/>
            <person name="Cate J.H.D."/>
            <person name="Banfield J.F."/>
        </authorList>
    </citation>
    <scope>NUCLEOTIDE SEQUENCE</scope>
    <source>
        <strain evidence="2">NC_groundwater_17_Pr7_B-0.1um_64_12</strain>
    </source>
</reference>
<feature type="transmembrane region" description="Helical" evidence="1">
    <location>
        <begin position="53"/>
        <end position="74"/>
    </location>
</feature>
<feature type="transmembrane region" description="Helical" evidence="1">
    <location>
        <begin position="233"/>
        <end position="257"/>
    </location>
</feature>